<sequence>MALVSATSFGVMISMARLTYEAGSNSLTVVFLRALVPSLLIAGIMVLRRQSFALQPGAFWPVAGVVLGQLGIALGYLSAVAFIPVSLAAMIFYAYPLVVALAVVLLGRSGIAWPKVLAFVTAFAGLGLALAPSYAVLNPWGLALAACATLSGALLFISAERLPAAQGFLSVGFYANAVAVLVAGLAIFALDAFALPQGAVGWTTLTAICLSFLVAFFSMIGAIRFAGALRAALIFNLEPLVAIFGAVVLLGERLDTTQTTGVILVLAALMAATLAERREKAAAAP</sequence>
<accession>A0A967CC58</accession>
<keyword evidence="1" id="KW-0472">Membrane</keyword>
<feature type="transmembrane region" description="Helical" evidence="1">
    <location>
        <begin position="140"/>
        <end position="159"/>
    </location>
</feature>
<feature type="domain" description="EamA" evidence="2">
    <location>
        <begin position="140"/>
        <end position="271"/>
    </location>
</feature>
<keyword evidence="1" id="KW-1133">Transmembrane helix</keyword>
<feature type="transmembrane region" description="Helical" evidence="1">
    <location>
        <begin position="232"/>
        <end position="251"/>
    </location>
</feature>
<feature type="transmembrane region" description="Helical" evidence="1">
    <location>
        <begin position="257"/>
        <end position="275"/>
    </location>
</feature>
<evidence type="ECO:0000259" key="2">
    <source>
        <dbReference type="Pfam" id="PF00892"/>
    </source>
</evidence>
<dbReference type="GO" id="GO:0016020">
    <property type="term" value="C:membrane"/>
    <property type="evidence" value="ECO:0007669"/>
    <property type="project" value="InterPro"/>
</dbReference>
<name>A0A967CC58_9PROT</name>
<evidence type="ECO:0000313" key="3">
    <source>
        <dbReference type="EMBL" id="NIA68759.1"/>
    </source>
</evidence>
<dbReference type="InterPro" id="IPR037185">
    <property type="entry name" value="EmrE-like"/>
</dbReference>
<dbReference type="RefSeq" id="WP_167223702.1">
    <property type="nucleotide sequence ID" value="NZ_JAAQPH010000006.1"/>
</dbReference>
<evidence type="ECO:0000313" key="4">
    <source>
        <dbReference type="Proteomes" id="UP000761264"/>
    </source>
</evidence>
<feature type="transmembrane region" description="Helical" evidence="1">
    <location>
        <begin position="171"/>
        <end position="193"/>
    </location>
</feature>
<comment type="caution">
    <text evidence="3">The sequence shown here is derived from an EMBL/GenBank/DDBJ whole genome shotgun (WGS) entry which is preliminary data.</text>
</comment>
<reference evidence="3" key="1">
    <citation type="submission" date="2020-03" db="EMBL/GenBank/DDBJ databases">
        <title>Genome of Pelagibius litoralis DSM 21314T.</title>
        <authorList>
            <person name="Wang G."/>
        </authorList>
    </citation>
    <scope>NUCLEOTIDE SEQUENCE</scope>
    <source>
        <strain evidence="3">DSM 21314</strain>
    </source>
</reference>
<feature type="transmembrane region" description="Helical" evidence="1">
    <location>
        <begin position="116"/>
        <end position="134"/>
    </location>
</feature>
<keyword evidence="4" id="KW-1185">Reference proteome</keyword>
<feature type="transmembrane region" description="Helical" evidence="1">
    <location>
        <begin position="26"/>
        <end position="47"/>
    </location>
</feature>
<dbReference type="AlphaFoldDB" id="A0A967CC58"/>
<feature type="domain" description="EamA" evidence="2">
    <location>
        <begin position="1"/>
        <end position="129"/>
    </location>
</feature>
<dbReference type="Pfam" id="PF00892">
    <property type="entry name" value="EamA"/>
    <property type="match status" value="2"/>
</dbReference>
<dbReference type="Proteomes" id="UP000761264">
    <property type="component" value="Unassembled WGS sequence"/>
</dbReference>
<dbReference type="InterPro" id="IPR000620">
    <property type="entry name" value="EamA_dom"/>
</dbReference>
<feature type="transmembrane region" description="Helical" evidence="1">
    <location>
        <begin position="59"/>
        <end position="79"/>
    </location>
</feature>
<dbReference type="EMBL" id="JAAQPH010000006">
    <property type="protein sequence ID" value="NIA68759.1"/>
    <property type="molecule type" value="Genomic_DNA"/>
</dbReference>
<organism evidence="3 4">
    <name type="scientific">Pelagibius litoralis</name>
    <dbReference type="NCBI Taxonomy" id="374515"/>
    <lineage>
        <taxon>Bacteria</taxon>
        <taxon>Pseudomonadati</taxon>
        <taxon>Pseudomonadota</taxon>
        <taxon>Alphaproteobacteria</taxon>
        <taxon>Rhodospirillales</taxon>
        <taxon>Rhodovibrionaceae</taxon>
        <taxon>Pelagibius</taxon>
    </lineage>
</organism>
<keyword evidence="1" id="KW-0812">Transmembrane</keyword>
<feature type="transmembrane region" description="Helical" evidence="1">
    <location>
        <begin position="199"/>
        <end position="220"/>
    </location>
</feature>
<gene>
    <name evidence="3" type="ORF">HBA54_09165</name>
</gene>
<evidence type="ECO:0000256" key="1">
    <source>
        <dbReference type="SAM" id="Phobius"/>
    </source>
</evidence>
<dbReference type="SUPFAM" id="SSF103481">
    <property type="entry name" value="Multidrug resistance efflux transporter EmrE"/>
    <property type="match status" value="1"/>
</dbReference>
<proteinExistence type="predicted"/>
<feature type="transmembrane region" description="Helical" evidence="1">
    <location>
        <begin position="85"/>
        <end position="107"/>
    </location>
</feature>
<protein>
    <submittedName>
        <fullName evidence="3">DMT family transporter</fullName>
    </submittedName>
</protein>